<sequence length="329" mass="35477">MTPPPIVASRQRHGHVALRLCRRRVRGRQPAAGDLQALVEAAPGGGEVAGRLLQVAEFDRGNAAFAVVVGDAARFAGGVQHLRGVARLLRQPADVDPSPEVVGVALRRRTPELQHVVCRLLAAVLHVGGERGQLAVFGGAAQLVGFVARRFLDARQLFEDGEGADAVAVGIALQCLASFGVRRIGEGGDQPPVFGQFGAVRRVARAEFVDQALPFAGQRAQLLAQAGRLGRALVLLRERSPQLFVALFESCEQGRFAFQAAPLTRRERRGTIEDEGARSIRALARRDRFRCPAPAPPLRPQQSPRAPRFDGAEHGRSLPKVKDEERVDG</sequence>
<evidence type="ECO:0000313" key="3">
    <source>
        <dbReference type="Proteomes" id="UP000306324"/>
    </source>
</evidence>
<proteinExistence type="predicted"/>
<feature type="region of interest" description="Disordered" evidence="1">
    <location>
        <begin position="286"/>
        <end position="329"/>
    </location>
</feature>
<reference evidence="2 3" key="1">
    <citation type="submission" date="2019-04" db="EMBL/GenBank/DDBJ databases">
        <title>A novel phosphate-accumulating bacterium identified in bioreactor for phosphate removal from wastewater.</title>
        <authorList>
            <person name="Kotlyarov R.Y."/>
            <person name="Beletsky A.V."/>
            <person name="Kallistova A.Y."/>
            <person name="Dorofeev A.G."/>
            <person name="Nikolaev Y.Y."/>
            <person name="Pimenov N.V."/>
            <person name="Ravin N.V."/>
            <person name="Mardanov A.V."/>
        </authorList>
    </citation>
    <scope>NUCLEOTIDE SEQUENCE [LARGE SCALE GENOMIC DNA]</scope>
    <source>
        <strain evidence="2 3">Bin19</strain>
    </source>
</reference>
<feature type="compositionally biased region" description="Basic and acidic residues" evidence="1">
    <location>
        <begin position="307"/>
        <end position="329"/>
    </location>
</feature>
<keyword evidence="3" id="KW-1185">Reference proteome</keyword>
<evidence type="ECO:0000256" key="1">
    <source>
        <dbReference type="SAM" id="MobiDB-lite"/>
    </source>
</evidence>
<name>A0A5S4EIL3_9PROT</name>
<gene>
    <name evidence="2" type="ORF">ACCUM_1963</name>
</gene>
<dbReference type="Proteomes" id="UP000306324">
    <property type="component" value="Unassembled WGS sequence"/>
</dbReference>
<evidence type="ECO:0000313" key="2">
    <source>
        <dbReference type="EMBL" id="TMQ75109.1"/>
    </source>
</evidence>
<accession>A0A5S4EIL3</accession>
<protein>
    <submittedName>
        <fullName evidence="2">Uncharacterized protein</fullName>
    </submittedName>
</protein>
<organism evidence="2 3">
    <name type="scientific">Candidatus Accumulibacter phosphatis</name>
    <dbReference type="NCBI Taxonomy" id="327160"/>
    <lineage>
        <taxon>Bacteria</taxon>
        <taxon>Pseudomonadati</taxon>
        <taxon>Pseudomonadota</taxon>
        <taxon>Betaproteobacteria</taxon>
        <taxon>Candidatus Accumulibacter</taxon>
    </lineage>
</organism>
<dbReference type="RefSeq" id="WP_138678921.1">
    <property type="nucleotide sequence ID" value="NZ_SWAD01000120.1"/>
</dbReference>
<comment type="caution">
    <text evidence="2">The sequence shown here is derived from an EMBL/GenBank/DDBJ whole genome shotgun (WGS) entry which is preliminary data.</text>
</comment>
<dbReference type="AlphaFoldDB" id="A0A5S4EIL3"/>
<dbReference type="EMBL" id="SWAD01000120">
    <property type="protein sequence ID" value="TMQ75109.1"/>
    <property type="molecule type" value="Genomic_DNA"/>
</dbReference>